<gene>
    <name evidence="1" type="ORF">ACFQ13_02925</name>
</gene>
<dbReference type="RefSeq" id="WP_386113816.1">
    <property type="nucleotide sequence ID" value="NZ_JBHTKM010000010.1"/>
</dbReference>
<dbReference type="EMBL" id="JBHTKM010000010">
    <property type="protein sequence ID" value="MFD1014865.1"/>
    <property type="molecule type" value="Genomic_DNA"/>
</dbReference>
<proteinExistence type="predicted"/>
<reference evidence="2" key="1">
    <citation type="journal article" date="2019" name="Int. J. Syst. Evol. Microbiol.">
        <title>The Global Catalogue of Microorganisms (GCM) 10K type strain sequencing project: providing services to taxonomists for standard genome sequencing and annotation.</title>
        <authorList>
            <consortium name="The Broad Institute Genomics Platform"/>
            <consortium name="The Broad Institute Genome Sequencing Center for Infectious Disease"/>
            <person name="Wu L."/>
            <person name="Ma J."/>
        </authorList>
    </citation>
    <scope>NUCLEOTIDE SEQUENCE [LARGE SCALE GENOMIC DNA]</scope>
    <source>
        <strain evidence="2">CCUG 56098</strain>
    </source>
</reference>
<comment type="caution">
    <text evidence="1">The sequence shown here is derived from an EMBL/GenBank/DDBJ whole genome shotgun (WGS) entry which is preliminary data.</text>
</comment>
<organism evidence="1 2">
    <name type="scientific">Winogradskyella rapida</name>
    <dbReference type="NCBI Taxonomy" id="549701"/>
    <lineage>
        <taxon>Bacteria</taxon>
        <taxon>Pseudomonadati</taxon>
        <taxon>Bacteroidota</taxon>
        <taxon>Flavobacteriia</taxon>
        <taxon>Flavobacteriales</taxon>
        <taxon>Flavobacteriaceae</taxon>
        <taxon>Winogradskyella</taxon>
    </lineage>
</organism>
<dbReference type="Proteomes" id="UP001597086">
    <property type="component" value="Unassembled WGS sequence"/>
</dbReference>
<keyword evidence="2" id="KW-1185">Reference proteome</keyword>
<accession>A0ABW3KMN2</accession>
<sequence length="366" mass="42150">MNFTTLILNVLCLSVAMSTSPKLQTTNDSLDIKFKNSYYVKQATDSVKPNKSKFHVVIKGAEDYDIVLTKVQKETYEVAKQIKTTQVLDKTIKPSQVNFTEDCYTVSTGVKTIQNCLSDDEQLHSIAYLGFIKKLNSVVVTEDWFESTTSNLLINLDDGARSYISGDTLIFSPNLKFIYSYAHDGIDFDGMSLHYIKDKKAKPILVTDYDMQDKYKVDFSALGDVYWDSDTSFLANTDNDYYRFKIQDKHVAYRNSREATIIHSENKKFIIKVDQLKDGTLRYMSWNKPNSTKDKPDLVLYNGEKEEQHKYGSGFDYRFENGAYLYIIEDNVETTSAKRLMLRLYKANEEILYTSLSNLKELNKAK</sequence>
<protein>
    <recommendedName>
        <fullName evidence="3">DKNYY family protein</fullName>
    </recommendedName>
</protein>
<evidence type="ECO:0000313" key="1">
    <source>
        <dbReference type="EMBL" id="MFD1014865.1"/>
    </source>
</evidence>
<evidence type="ECO:0008006" key="3">
    <source>
        <dbReference type="Google" id="ProtNLM"/>
    </source>
</evidence>
<evidence type="ECO:0000313" key="2">
    <source>
        <dbReference type="Proteomes" id="UP001597086"/>
    </source>
</evidence>
<name>A0ABW3KMN2_9FLAO</name>